<dbReference type="GO" id="GO:0016887">
    <property type="term" value="F:ATP hydrolysis activity"/>
    <property type="evidence" value="ECO:0007669"/>
    <property type="project" value="InterPro"/>
</dbReference>
<dbReference type="FunFam" id="3.40.50.300:FF:000056">
    <property type="entry name" value="Cell division ATP-binding protein FtsE"/>
    <property type="match status" value="1"/>
</dbReference>
<name>A0A4V2Q8Q6_9FIRM</name>
<reference evidence="10 11" key="1">
    <citation type="submission" date="2019-03" db="EMBL/GenBank/DDBJ databases">
        <title>Genomic Encyclopedia of Type Strains, Phase IV (KMG-IV): sequencing the most valuable type-strain genomes for metagenomic binning, comparative biology and taxonomic classification.</title>
        <authorList>
            <person name="Goeker M."/>
        </authorList>
    </citation>
    <scope>NUCLEOTIDE SEQUENCE [LARGE SCALE GENOMIC DNA]</scope>
    <source>
        <strain evidence="10 11">DSM 15969</strain>
    </source>
</reference>
<dbReference type="PROSITE" id="PS50893">
    <property type="entry name" value="ABC_TRANSPORTER_2"/>
    <property type="match status" value="1"/>
</dbReference>
<evidence type="ECO:0000256" key="1">
    <source>
        <dbReference type="ARBA" id="ARBA00005417"/>
    </source>
</evidence>
<dbReference type="PANTHER" id="PTHR43166">
    <property type="entry name" value="AMINO ACID IMPORT ATP-BINDING PROTEIN"/>
    <property type="match status" value="1"/>
</dbReference>
<dbReference type="EMBL" id="SLUI01000005">
    <property type="protein sequence ID" value="TCL37705.1"/>
    <property type="molecule type" value="Genomic_DNA"/>
</dbReference>
<proteinExistence type="inferred from homology"/>
<dbReference type="InterPro" id="IPR003593">
    <property type="entry name" value="AAA+_ATPase"/>
</dbReference>
<evidence type="ECO:0000256" key="2">
    <source>
        <dbReference type="ARBA" id="ARBA00022448"/>
    </source>
</evidence>
<dbReference type="SUPFAM" id="SSF52540">
    <property type="entry name" value="P-loop containing nucleoside triphosphate hydrolases"/>
    <property type="match status" value="1"/>
</dbReference>
<comment type="similarity">
    <text evidence="1">Belongs to the ABC transporter superfamily.</text>
</comment>
<evidence type="ECO:0000256" key="7">
    <source>
        <dbReference type="ARBA" id="ARBA00022970"/>
    </source>
</evidence>
<dbReference type="InterPro" id="IPR050086">
    <property type="entry name" value="MetN_ABC_transporter-like"/>
</dbReference>
<dbReference type="GO" id="GO:0005886">
    <property type="term" value="C:plasma membrane"/>
    <property type="evidence" value="ECO:0007669"/>
    <property type="project" value="UniProtKB-ARBA"/>
</dbReference>
<dbReference type="Proteomes" id="UP000295063">
    <property type="component" value="Unassembled WGS sequence"/>
</dbReference>
<protein>
    <submittedName>
        <fullName evidence="10">D-methionine transport system ATP-binding protein</fullName>
    </submittedName>
</protein>
<keyword evidence="8" id="KW-0472">Membrane</keyword>
<evidence type="ECO:0000259" key="9">
    <source>
        <dbReference type="PROSITE" id="PS50893"/>
    </source>
</evidence>
<sequence>MIQIQNLCKTYNGVTVLDTINLNIKRGEIFGIVGQSGAGKSTLLRCINGLESFDKGRIMVNGTDISLLAEQELLAFRRKIGMIFQNFALLNRRTVIDNVMLPMECWHYPKAVRRKKAEELLELVGLADKLLALPQELSGGQKQRVAIARALTLEPDILLCDEATSALDPAITKSILDLLADVNRQLGITVVIVTHDMAVIKAVCNRMAIVSDHRIAAMGKVADTFLDEPPSLLALIGKKELVVPSGQAILKLSLRDAGISQDFVLGFVTELQQDFTIIAADVEQFYGTSAGHVYLRIAAENMERAQAYCLSKGMECAALAADGRPGGNADVF</sequence>
<keyword evidence="4" id="KW-0547">Nucleotide-binding</keyword>
<evidence type="ECO:0000256" key="4">
    <source>
        <dbReference type="ARBA" id="ARBA00022741"/>
    </source>
</evidence>
<dbReference type="PANTHER" id="PTHR43166:SF30">
    <property type="entry name" value="METHIONINE IMPORT ATP-BINDING PROTEIN METN"/>
    <property type="match status" value="1"/>
</dbReference>
<evidence type="ECO:0000313" key="10">
    <source>
        <dbReference type="EMBL" id="TCL37705.1"/>
    </source>
</evidence>
<accession>A0A4V2Q8Q6</accession>
<dbReference type="PROSITE" id="PS00211">
    <property type="entry name" value="ABC_TRANSPORTER_1"/>
    <property type="match status" value="1"/>
</dbReference>
<dbReference type="Gene3D" id="3.40.50.300">
    <property type="entry name" value="P-loop containing nucleotide triphosphate hydrolases"/>
    <property type="match status" value="1"/>
</dbReference>
<gene>
    <name evidence="10" type="ORF">EV210_105139</name>
</gene>
<dbReference type="AlphaFoldDB" id="A0A4V2Q8Q6"/>
<dbReference type="Pfam" id="PF00005">
    <property type="entry name" value="ABC_tran"/>
    <property type="match status" value="1"/>
</dbReference>
<organism evidence="10 11">
    <name type="scientific">Anaerospora hongkongensis</name>
    <dbReference type="NCBI Taxonomy" id="244830"/>
    <lineage>
        <taxon>Bacteria</taxon>
        <taxon>Bacillati</taxon>
        <taxon>Bacillota</taxon>
        <taxon>Negativicutes</taxon>
        <taxon>Selenomonadales</taxon>
        <taxon>Sporomusaceae</taxon>
        <taxon>Anaerospora</taxon>
    </lineage>
</organism>
<dbReference type="InterPro" id="IPR003439">
    <property type="entry name" value="ABC_transporter-like_ATP-bd"/>
</dbReference>
<keyword evidence="11" id="KW-1185">Reference proteome</keyword>
<dbReference type="GO" id="GO:0006865">
    <property type="term" value="P:amino acid transport"/>
    <property type="evidence" value="ECO:0007669"/>
    <property type="project" value="UniProtKB-KW"/>
</dbReference>
<feature type="domain" description="ABC transporter" evidence="9">
    <location>
        <begin position="2"/>
        <end position="237"/>
    </location>
</feature>
<keyword evidence="6" id="KW-1278">Translocase</keyword>
<evidence type="ECO:0000256" key="8">
    <source>
        <dbReference type="ARBA" id="ARBA00023136"/>
    </source>
</evidence>
<evidence type="ECO:0000256" key="6">
    <source>
        <dbReference type="ARBA" id="ARBA00022967"/>
    </source>
</evidence>
<dbReference type="OrthoDB" id="9804199at2"/>
<keyword evidence="2" id="KW-0813">Transport</keyword>
<dbReference type="RefSeq" id="WP_132078670.1">
    <property type="nucleotide sequence ID" value="NZ_SLUI01000005.1"/>
</dbReference>
<keyword evidence="3" id="KW-1003">Cell membrane</keyword>
<dbReference type="SMART" id="SM00382">
    <property type="entry name" value="AAA"/>
    <property type="match status" value="1"/>
</dbReference>
<evidence type="ECO:0000256" key="3">
    <source>
        <dbReference type="ARBA" id="ARBA00022475"/>
    </source>
</evidence>
<keyword evidence="5 10" id="KW-0067">ATP-binding</keyword>
<comment type="caution">
    <text evidence="10">The sequence shown here is derived from an EMBL/GenBank/DDBJ whole genome shotgun (WGS) entry which is preliminary data.</text>
</comment>
<dbReference type="GO" id="GO:0005524">
    <property type="term" value="F:ATP binding"/>
    <property type="evidence" value="ECO:0007669"/>
    <property type="project" value="UniProtKB-KW"/>
</dbReference>
<evidence type="ECO:0000256" key="5">
    <source>
        <dbReference type="ARBA" id="ARBA00022840"/>
    </source>
</evidence>
<evidence type="ECO:0000313" key="11">
    <source>
        <dbReference type="Proteomes" id="UP000295063"/>
    </source>
</evidence>
<dbReference type="InterPro" id="IPR017871">
    <property type="entry name" value="ABC_transporter-like_CS"/>
</dbReference>
<dbReference type="InterPro" id="IPR027417">
    <property type="entry name" value="P-loop_NTPase"/>
</dbReference>
<dbReference type="SUPFAM" id="SSF55021">
    <property type="entry name" value="ACT-like"/>
    <property type="match status" value="1"/>
</dbReference>
<dbReference type="InterPro" id="IPR045865">
    <property type="entry name" value="ACT-like_dom_sf"/>
</dbReference>
<keyword evidence="7" id="KW-0029">Amino-acid transport</keyword>